<name>A6TLK7_ALKMQ</name>
<evidence type="ECO:0000313" key="2">
    <source>
        <dbReference type="EMBL" id="ABR47075.1"/>
    </source>
</evidence>
<protein>
    <submittedName>
        <fullName evidence="2">SMC domain protein</fullName>
    </submittedName>
</protein>
<dbReference type="KEGG" id="amt:Amet_0850"/>
<dbReference type="EMBL" id="CP000724">
    <property type="protein sequence ID" value="ABR47075.1"/>
    <property type="molecule type" value="Genomic_DNA"/>
</dbReference>
<gene>
    <name evidence="2" type="ordered locus">Amet_0850</name>
</gene>
<dbReference type="HOGENOM" id="CLU_779969_0_0_9"/>
<dbReference type="CDD" id="cd00267">
    <property type="entry name" value="ABC_ATPase"/>
    <property type="match status" value="1"/>
</dbReference>
<dbReference type="GO" id="GO:0005524">
    <property type="term" value="F:ATP binding"/>
    <property type="evidence" value="ECO:0007669"/>
    <property type="project" value="InterPro"/>
</dbReference>
<evidence type="ECO:0000259" key="1">
    <source>
        <dbReference type="Pfam" id="PF13304"/>
    </source>
</evidence>
<evidence type="ECO:0000313" key="3">
    <source>
        <dbReference type="Proteomes" id="UP000001572"/>
    </source>
</evidence>
<dbReference type="InterPro" id="IPR027417">
    <property type="entry name" value="P-loop_NTPase"/>
</dbReference>
<sequence length="438" mass="50510">MKMEYIYVHGYKNLNDIEIYFEPQSSVNSFIGNNGSGKSNILEVIAIIFSSVLDDVNPDGFEFCLKYTIDDYIIEIRNTEKLLEILKNGEKVSKKDVNQIFPKAIFLYYAGETKRLKQLSDEIIDKRFEKTLKKDEEIAFKFLTYLSVDDFGPSLLSNHIFRNDTYYNICKLVDIKDICPPITINLKKPSWSKNGKADNFWNAVGAVAKELNTFAQKGTYSIIDNNRSKIVIEDIEKLKDDSIGALGLFTIFKMLAQADVLDGLEFEVVKGNDKFSYTGLSEGEKQLSQLLSILEITKEYKALFLLDEFDSYLHPNWQRKFVDIVNEINIRGQILFTTHSPLTLGKMRKDNIILLKDGVAYNPSSETFNRDITEVLEELMDVKKRPPEIEKMIFDFRESAMQKNKEMAHNLYAQLKEVLSEDDPFFINAKISLARLER</sequence>
<dbReference type="SUPFAM" id="SSF52540">
    <property type="entry name" value="P-loop containing nucleoside triphosphate hydrolases"/>
    <property type="match status" value="1"/>
</dbReference>
<dbReference type="OrthoDB" id="1803022at2"/>
<dbReference type="eggNOG" id="COG3950">
    <property type="taxonomic scope" value="Bacteria"/>
</dbReference>
<dbReference type="STRING" id="293826.Amet_0850"/>
<dbReference type="PANTHER" id="PTHR43581">
    <property type="entry name" value="ATP/GTP PHOSPHATASE"/>
    <property type="match status" value="1"/>
</dbReference>
<dbReference type="PANTHER" id="PTHR43581:SF4">
    <property type="entry name" value="ATP_GTP PHOSPHATASE"/>
    <property type="match status" value="1"/>
</dbReference>
<dbReference type="Gene3D" id="3.40.50.300">
    <property type="entry name" value="P-loop containing nucleotide triphosphate hydrolases"/>
    <property type="match status" value="2"/>
</dbReference>
<dbReference type="GO" id="GO:0016887">
    <property type="term" value="F:ATP hydrolysis activity"/>
    <property type="evidence" value="ECO:0007669"/>
    <property type="project" value="InterPro"/>
</dbReference>
<dbReference type="AlphaFoldDB" id="A6TLK7"/>
<dbReference type="InterPro" id="IPR003959">
    <property type="entry name" value="ATPase_AAA_core"/>
</dbReference>
<keyword evidence="3" id="KW-1185">Reference proteome</keyword>
<accession>A6TLK7</accession>
<feature type="domain" description="ATPase AAA-type core" evidence="1">
    <location>
        <begin position="27"/>
        <end position="344"/>
    </location>
</feature>
<reference evidence="3" key="1">
    <citation type="journal article" date="2016" name="Genome Announc.">
        <title>Complete genome sequence of Alkaliphilus metalliredigens strain QYMF, an alkaliphilic and metal-reducing bacterium isolated from borax-contaminated leachate ponds.</title>
        <authorList>
            <person name="Hwang C."/>
            <person name="Copeland A."/>
            <person name="Lucas S."/>
            <person name="Lapidus A."/>
            <person name="Barry K."/>
            <person name="Detter J.C."/>
            <person name="Glavina Del Rio T."/>
            <person name="Hammon N."/>
            <person name="Israni S."/>
            <person name="Dalin E."/>
            <person name="Tice H."/>
            <person name="Pitluck S."/>
            <person name="Chertkov O."/>
            <person name="Brettin T."/>
            <person name="Bruce D."/>
            <person name="Han C."/>
            <person name="Schmutz J."/>
            <person name="Larimer F."/>
            <person name="Land M.L."/>
            <person name="Hauser L."/>
            <person name="Kyrpides N."/>
            <person name="Mikhailova N."/>
            <person name="Ye Q."/>
            <person name="Zhou J."/>
            <person name="Richardson P."/>
            <person name="Fields M.W."/>
        </authorList>
    </citation>
    <scope>NUCLEOTIDE SEQUENCE [LARGE SCALE GENOMIC DNA]</scope>
    <source>
        <strain evidence="3">QYMF</strain>
    </source>
</reference>
<dbReference type="Pfam" id="PF13304">
    <property type="entry name" value="AAA_21"/>
    <property type="match status" value="1"/>
</dbReference>
<proteinExistence type="predicted"/>
<organism evidence="2 3">
    <name type="scientific">Alkaliphilus metalliredigens (strain QYMF)</name>
    <dbReference type="NCBI Taxonomy" id="293826"/>
    <lineage>
        <taxon>Bacteria</taxon>
        <taxon>Bacillati</taxon>
        <taxon>Bacillota</taxon>
        <taxon>Clostridia</taxon>
        <taxon>Peptostreptococcales</taxon>
        <taxon>Natronincolaceae</taxon>
        <taxon>Alkaliphilus</taxon>
    </lineage>
</organism>
<dbReference type="InterPro" id="IPR051396">
    <property type="entry name" value="Bact_Antivir_Def_Nuclease"/>
</dbReference>
<dbReference type="Proteomes" id="UP000001572">
    <property type="component" value="Chromosome"/>
</dbReference>